<evidence type="ECO:0000313" key="8">
    <source>
        <dbReference type="Proteomes" id="UP001357223"/>
    </source>
</evidence>
<dbReference type="InterPro" id="IPR016162">
    <property type="entry name" value="Ald_DH_N"/>
</dbReference>
<dbReference type="InterPro" id="IPR016161">
    <property type="entry name" value="Ald_DH/histidinol_DH"/>
</dbReference>
<evidence type="ECO:0000256" key="3">
    <source>
        <dbReference type="ARBA" id="ARBA00023027"/>
    </source>
</evidence>
<dbReference type="Proteomes" id="UP001357223">
    <property type="component" value="Chromosome"/>
</dbReference>
<reference evidence="7 8" key="1">
    <citation type="submission" date="2023-10" db="EMBL/GenBank/DDBJ databases">
        <title>Niallia locisalis sp.nov. isolated from a salt pond sample.</title>
        <authorList>
            <person name="Li X.-J."/>
            <person name="Dong L."/>
        </authorList>
    </citation>
    <scope>NUCLEOTIDE SEQUENCE [LARGE SCALE GENOMIC DNA]</scope>
    <source>
        <strain evidence="7 8">DSM 29761</strain>
    </source>
</reference>
<evidence type="ECO:0000256" key="4">
    <source>
        <dbReference type="PROSITE-ProRule" id="PRU10007"/>
    </source>
</evidence>
<proteinExistence type="inferred from homology"/>
<dbReference type="Pfam" id="PF00171">
    <property type="entry name" value="Aldedh"/>
    <property type="match status" value="1"/>
</dbReference>
<comment type="similarity">
    <text evidence="1 5">Belongs to the aldehyde dehydrogenase family.</text>
</comment>
<protein>
    <submittedName>
        <fullName evidence="7">Aldehyde dehydrogenase family protein</fullName>
    </submittedName>
</protein>
<gene>
    <name evidence="7" type="ORF">R4Z09_18505</name>
</gene>
<evidence type="ECO:0000256" key="5">
    <source>
        <dbReference type="RuleBase" id="RU003345"/>
    </source>
</evidence>
<evidence type="ECO:0000256" key="1">
    <source>
        <dbReference type="ARBA" id="ARBA00009986"/>
    </source>
</evidence>
<feature type="active site" evidence="4">
    <location>
        <position position="254"/>
    </location>
</feature>
<dbReference type="RefSeq" id="WP_338448223.1">
    <property type="nucleotide sequence ID" value="NZ_CP137640.1"/>
</dbReference>
<dbReference type="Gene3D" id="3.40.605.10">
    <property type="entry name" value="Aldehyde Dehydrogenase, Chain A, domain 1"/>
    <property type="match status" value="1"/>
</dbReference>
<dbReference type="EMBL" id="CP137640">
    <property type="protein sequence ID" value="WVX79289.1"/>
    <property type="molecule type" value="Genomic_DNA"/>
</dbReference>
<keyword evidence="8" id="KW-1185">Reference proteome</keyword>
<dbReference type="InterPro" id="IPR015590">
    <property type="entry name" value="Aldehyde_DH_dom"/>
</dbReference>
<evidence type="ECO:0000313" key="7">
    <source>
        <dbReference type="EMBL" id="WVX79289.1"/>
    </source>
</evidence>
<feature type="domain" description="Aldehyde dehydrogenase" evidence="6">
    <location>
        <begin position="16"/>
        <end position="475"/>
    </location>
</feature>
<organism evidence="7 8">
    <name type="scientific">Niallia oryzisoli</name>
    <dbReference type="NCBI Taxonomy" id="1737571"/>
    <lineage>
        <taxon>Bacteria</taxon>
        <taxon>Bacillati</taxon>
        <taxon>Bacillota</taxon>
        <taxon>Bacilli</taxon>
        <taxon>Bacillales</taxon>
        <taxon>Bacillaceae</taxon>
        <taxon>Niallia</taxon>
    </lineage>
</organism>
<dbReference type="SUPFAM" id="SSF53720">
    <property type="entry name" value="ALDH-like"/>
    <property type="match status" value="1"/>
</dbReference>
<keyword evidence="3" id="KW-0520">NAD</keyword>
<dbReference type="InterPro" id="IPR016163">
    <property type="entry name" value="Ald_DH_C"/>
</dbReference>
<evidence type="ECO:0000259" key="6">
    <source>
        <dbReference type="Pfam" id="PF00171"/>
    </source>
</evidence>
<evidence type="ECO:0000256" key="2">
    <source>
        <dbReference type="ARBA" id="ARBA00023002"/>
    </source>
</evidence>
<keyword evidence="2 5" id="KW-0560">Oxidoreductase</keyword>
<dbReference type="Gene3D" id="3.40.309.10">
    <property type="entry name" value="Aldehyde Dehydrogenase, Chain A, domain 2"/>
    <property type="match status" value="1"/>
</dbReference>
<dbReference type="PROSITE" id="PS00687">
    <property type="entry name" value="ALDEHYDE_DEHYDR_GLU"/>
    <property type="match status" value="1"/>
</dbReference>
<dbReference type="InterPro" id="IPR029510">
    <property type="entry name" value="Ald_DH_CS_GLU"/>
</dbReference>
<name>A0ABZ2C6Y7_9BACI</name>
<dbReference type="PANTHER" id="PTHR42986">
    <property type="entry name" value="BENZALDEHYDE DEHYDROGENASE YFMT"/>
    <property type="match status" value="1"/>
</dbReference>
<dbReference type="PANTHER" id="PTHR42986:SF1">
    <property type="entry name" value="BENZALDEHYDE DEHYDROGENASE YFMT"/>
    <property type="match status" value="1"/>
</dbReference>
<accession>A0ABZ2C6Y7</accession>
<sequence length="486" mass="52931">MQRFENLNKSFINGEWVEGKSQRNYEITDPYDNSIITTVRLANVDQVREAFEAAEKAQKEWAKTTPGQKREVLFNAKAFLESNRDEIVQLLIREAGGTVLKSSFELMLALSDLDEALKMVDKTYTPKDYPSVTPGKVNRVYKLPVGVITSIAPFNFPTHVGTRTIFPAIALGNSVVHKPDIQTGITGGSIIAKALEEAGLPKGVFNSILTDIEETGDAILTNPQSSLISFTGSTAVGRHIGKIAGGMLKKVALELGGNNPMLVLSDADVDHAVDIAVFGKFLHSGQICAITNRIIVHKNLYQDFITKFVDRVKGLTCGDPKNPNTIIGPVINSRQADKIMGFVDDAKKAGYKMVVEGERNGNVISPFVFADVPNNAPLACTELFGPIATIIPCESDEEAMRFANDTEYGLSSAIVTGDIEKGERLALDIEAGATHVNDATANEESNVPFGGVKQSGIGRFGYEWVIEEFTTSKWVSIQAEKREYPI</sequence>